<dbReference type="EMBL" id="CP139858">
    <property type="protein sequence ID" value="WQB99650.1"/>
    <property type="molecule type" value="Genomic_DNA"/>
</dbReference>
<evidence type="ECO:0000256" key="1">
    <source>
        <dbReference type="SAM" id="Phobius"/>
    </source>
</evidence>
<gene>
    <name evidence="2" type="ORF">U0R22_003838</name>
</gene>
<dbReference type="Proteomes" id="UP001322481">
    <property type="component" value="Chromosome"/>
</dbReference>
<proteinExistence type="predicted"/>
<protein>
    <submittedName>
        <fullName evidence="2">Uncharacterized protein</fullName>
    </submittedName>
</protein>
<organism evidence="2 3">
    <name type="scientific">Mesorhizobium huakuii</name>
    <dbReference type="NCBI Taxonomy" id="28104"/>
    <lineage>
        <taxon>Bacteria</taxon>
        <taxon>Pseudomonadati</taxon>
        <taxon>Pseudomonadota</taxon>
        <taxon>Alphaproteobacteria</taxon>
        <taxon>Hyphomicrobiales</taxon>
        <taxon>Phyllobacteriaceae</taxon>
        <taxon>Mesorhizobium</taxon>
    </lineage>
</organism>
<sequence>MAEPKKNDKPMPIARQFESGIDPDNSLLPMLIGGLVLIVIGAIIVMMFV</sequence>
<reference evidence="2 3" key="1">
    <citation type="submission" date="2023-11" db="EMBL/GenBank/DDBJ databases">
        <authorList>
            <person name="Panchal A.K."/>
            <person name="Meaney J.S."/>
            <person name="Karas B.J."/>
            <person name="diCenzo G.C."/>
        </authorList>
    </citation>
    <scope>NUCLEOTIDE SEQUENCE [LARGE SCALE GENOMIC DNA]</scope>
    <source>
        <strain evidence="2 3">NZP2235</strain>
    </source>
</reference>
<keyword evidence="1" id="KW-0812">Transmembrane</keyword>
<keyword evidence="1" id="KW-0472">Membrane</keyword>
<dbReference type="RefSeq" id="WP_322414430.1">
    <property type="nucleotide sequence ID" value="NZ_CP139858.1"/>
</dbReference>
<keyword evidence="1" id="KW-1133">Transmembrane helix</keyword>
<feature type="transmembrane region" description="Helical" evidence="1">
    <location>
        <begin position="27"/>
        <end position="48"/>
    </location>
</feature>
<name>A0ABZ0VQE7_9HYPH</name>
<evidence type="ECO:0000313" key="3">
    <source>
        <dbReference type="Proteomes" id="UP001322481"/>
    </source>
</evidence>
<evidence type="ECO:0000313" key="2">
    <source>
        <dbReference type="EMBL" id="WQB99650.1"/>
    </source>
</evidence>
<keyword evidence="3" id="KW-1185">Reference proteome</keyword>
<accession>A0ABZ0VQE7</accession>